<dbReference type="AlphaFoldDB" id="A0A1A6C7L4"/>
<sequence>MECGQAHDPILATRAAGVQRMLARGRGDATLILGAGDTYHMSCTRGG</sequence>
<name>A0A1A6C7L4_9GAMM</name>
<organism evidence="1 2">
    <name type="scientific">Acidihalobacter prosperus</name>
    <dbReference type="NCBI Taxonomy" id="160660"/>
    <lineage>
        <taxon>Bacteria</taxon>
        <taxon>Pseudomonadati</taxon>
        <taxon>Pseudomonadota</taxon>
        <taxon>Gammaproteobacteria</taxon>
        <taxon>Chromatiales</taxon>
        <taxon>Ectothiorhodospiraceae</taxon>
        <taxon>Acidihalobacter</taxon>
    </lineage>
</organism>
<accession>A0A1A6C7L4</accession>
<gene>
    <name evidence="1" type="ORF">Thpro_020274</name>
</gene>
<reference evidence="1 2" key="1">
    <citation type="journal article" date="2014" name="Genome Announc.">
        <title>Draft Genome Sequence of the Iron-Oxidizing, Acidophilic, and Halotolerant 'Thiobacillus prosperus' Type Strain DSM 5130.</title>
        <authorList>
            <person name="Ossandon F.J."/>
            <person name="Cardenas J.P."/>
            <person name="Corbett M."/>
            <person name="Quatrini R."/>
            <person name="Holmes D.S."/>
            <person name="Watkin E."/>
        </authorList>
    </citation>
    <scope>NUCLEOTIDE SEQUENCE [LARGE SCALE GENOMIC DNA]</scope>
    <source>
        <strain evidence="1 2">DSM 5130</strain>
    </source>
</reference>
<proteinExistence type="predicted"/>
<evidence type="ECO:0000313" key="1">
    <source>
        <dbReference type="EMBL" id="OBS10558.1"/>
    </source>
</evidence>
<protein>
    <submittedName>
        <fullName evidence="1">Uncharacterized protein</fullName>
    </submittedName>
</protein>
<evidence type="ECO:0000313" key="2">
    <source>
        <dbReference type="Proteomes" id="UP000029273"/>
    </source>
</evidence>
<dbReference type="EMBL" id="JQSG02000001">
    <property type="protein sequence ID" value="OBS10558.1"/>
    <property type="molecule type" value="Genomic_DNA"/>
</dbReference>
<dbReference type="Proteomes" id="UP000029273">
    <property type="component" value="Unassembled WGS sequence"/>
</dbReference>
<comment type="caution">
    <text evidence="1">The sequence shown here is derived from an EMBL/GenBank/DDBJ whole genome shotgun (WGS) entry which is preliminary data.</text>
</comment>
<keyword evidence="2" id="KW-1185">Reference proteome</keyword>